<evidence type="ECO:0000256" key="4">
    <source>
        <dbReference type="ARBA" id="ARBA00022989"/>
    </source>
</evidence>
<evidence type="ECO:0000313" key="8">
    <source>
        <dbReference type="Proteomes" id="UP000051888"/>
    </source>
</evidence>
<sequence length="487" mass="53566">MKKNESEIGESSLINHDLAPTTEEQRTWKTANFVSMWMGALNNIPTYITIGGLIVLGFSPLQVIGIVLVASLILYAALTLNGHTGSKFGIPFPIIARTSYGIRGANIPALLRGFVAIMWLGIQAYAGSTALRMAIASLWPAWNNLGGDITILGIDLPGLLSFLIFWSLHLLVLKSGMESLKKVQKWTGPIVAVVIIGMFIWALKIAGGMGNIFSLDGKYDTFGKAFFPFLAAVTGVIGYWSTLILNVPDFTRFARSQKDQIKGQLIGLPVIFTIFAFATVTIVGATAVAYHTPIADPIATMKHFNSPFLIAVSALLLSSATVTVNVIANMVSPSYDLANLFPKYIDFKRGFYLTAFLALFTFPWEIMENSETIFTMLNLIGGFLGPVAGVMIAYYFIINKREVNMKDLYSYQGQYMYFKGYNYRAFLATVVGAIIALIGQFVPAMKGVYEVSWFVGVILAFFIYIALMRIHPPVPVTKQELIVEEPL</sequence>
<feature type="transmembrane region" description="Helical" evidence="6">
    <location>
        <begin position="451"/>
        <end position="470"/>
    </location>
</feature>
<feature type="transmembrane region" description="Helical" evidence="6">
    <location>
        <begin position="47"/>
        <end position="78"/>
    </location>
</feature>
<feature type="transmembrane region" description="Helical" evidence="6">
    <location>
        <begin position="151"/>
        <end position="174"/>
    </location>
</feature>
<dbReference type="STRING" id="157838.AN964_17480"/>
<accession>A0A0Q3X033</accession>
<name>A0A0Q3X033_9BACI</name>
<evidence type="ECO:0000256" key="5">
    <source>
        <dbReference type="ARBA" id="ARBA00023136"/>
    </source>
</evidence>
<dbReference type="GO" id="GO:0005886">
    <property type="term" value="C:plasma membrane"/>
    <property type="evidence" value="ECO:0007669"/>
    <property type="project" value="TreeGrafter"/>
</dbReference>
<dbReference type="AlphaFoldDB" id="A0A0Q3X033"/>
<evidence type="ECO:0000313" key="7">
    <source>
        <dbReference type="EMBL" id="KQL55123.1"/>
    </source>
</evidence>
<dbReference type="PATRIC" id="fig|157838.3.peg.3870"/>
<keyword evidence="3 6" id="KW-0812">Transmembrane</keyword>
<organism evidence="7 8">
    <name type="scientific">Heyndrickxia shackletonii</name>
    <dbReference type="NCBI Taxonomy" id="157838"/>
    <lineage>
        <taxon>Bacteria</taxon>
        <taxon>Bacillati</taxon>
        <taxon>Bacillota</taxon>
        <taxon>Bacilli</taxon>
        <taxon>Bacillales</taxon>
        <taxon>Bacillaceae</taxon>
        <taxon>Heyndrickxia</taxon>
    </lineage>
</organism>
<dbReference type="RefSeq" id="WP_055740918.1">
    <property type="nucleotide sequence ID" value="NZ_JAAIWL010000006.1"/>
</dbReference>
<comment type="subcellular location">
    <subcellularLocation>
        <location evidence="1">Membrane</location>
        <topology evidence="1">Multi-pass membrane protein</topology>
    </subcellularLocation>
</comment>
<dbReference type="PANTHER" id="PTHR30618:SF0">
    <property type="entry name" value="PURINE-URACIL PERMEASE NCS1"/>
    <property type="match status" value="1"/>
</dbReference>
<dbReference type="Gene3D" id="1.10.4160.10">
    <property type="entry name" value="Hydantoin permease"/>
    <property type="match status" value="1"/>
</dbReference>
<dbReference type="CDD" id="cd11485">
    <property type="entry name" value="SLC-NCS1sbd_YbbW-like"/>
    <property type="match status" value="1"/>
</dbReference>
<feature type="transmembrane region" description="Helical" evidence="6">
    <location>
        <begin position="109"/>
        <end position="131"/>
    </location>
</feature>
<comment type="similarity">
    <text evidence="2">Belongs to the purine-cytosine permease (2.A.39) family.</text>
</comment>
<keyword evidence="5 6" id="KW-0472">Membrane</keyword>
<dbReference type="OrthoDB" id="9780088at2"/>
<dbReference type="InterPro" id="IPR001248">
    <property type="entry name" value="Pur-cyt_permease"/>
</dbReference>
<dbReference type="InterPro" id="IPR045225">
    <property type="entry name" value="Uracil/uridine/allantoin_perm"/>
</dbReference>
<feature type="transmembrane region" description="Helical" evidence="6">
    <location>
        <begin position="186"/>
        <end position="206"/>
    </location>
</feature>
<evidence type="ECO:0000256" key="6">
    <source>
        <dbReference type="SAM" id="Phobius"/>
    </source>
</evidence>
<proteinExistence type="inferred from homology"/>
<dbReference type="InterPro" id="IPR012681">
    <property type="entry name" value="NCS1"/>
</dbReference>
<feature type="transmembrane region" description="Helical" evidence="6">
    <location>
        <begin position="349"/>
        <end position="367"/>
    </location>
</feature>
<reference evidence="7 8" key="1">
    <citation type="submission" date="2015-09" db="EMBL/GenBank/DDBJ databases">
        <title>Genome sequencing project for genomic taxonomy and phylogenomics of Bacillus-like bacteria.</title>
        <authorList>
            <person name="Liu B."/>
            <person name="Wang J."/>
            <person name="Zhu Y."/>
            <person name="Liu G."/>
            <person name="Chen Q."/>
            <person name="Chen Z."/>
            <person name="Lan J."/>
            <person name="Che J."/>
            <person name="Ge C."/>
            <person name="Shi H."/>
            <person name="Pan Z."/>
            <person name="Liu X."/>
        </authorList>
    </citation>
    <scope>NUCLEOTIDE SEQUENCE [LARGE SCALE GENOMIC DNA]</scope>
    <source>
        <strain evidence="7 8">LMG 18435</strain>
    </source>
</reference>
<keyword evidence="4 6" id="KW-1133">Transmembrane helix</keyword>
<dbReference type="EMBL" id="LJJC01000004">
    <property type="protein sequence ID" value="KQL55123.1"/>
    <property type="molecule type" value="Genomic_DNA"/>
</dbReference>
<dbReference type="Proteomes" id="UP000051888">
    <property type="component" value="Unassembled WGS sequence"/>
</dbReference>
<evidence type="ECO:0000256" key="3">
    <source>
        <dbReference type="ARBA" id="ARBA00022692"/>
    </source>
</evidence>
<dbReference type="Pfam" id="PF02133">
    <property type="entry name" value="Transp_cyt_pur"/>
    <property type="match status" value="1"/>
</dbReference>
<protein>
    <submittedName>
        <fullName evidence="7">Allantoin permease</fullName>
    </submittedName>
</protein>
<comment type="caution">
    <text evidence="7">The sequence shown here is derived from an EMBL/GenBank/DDBJ whole genome shotgun (WGS) entry which is preliminary data.</text>
</comment>
<dbReference type="GO" id="GO:0015205">
    <property type="term" value="F:nucleobase transmembrane transporter activity"/>
    <property type="evidence" value="ECO:0007669"/>
    <property type="project" value="TreeGrafter"/>
</dbReference>
<feature type="transmembrane region" description="Helical" evidence="6">
    <location>
        <begin position="308"/>
        <end position="328"/>
    </location>
</feature>
<feature type="transmembrane region" description="Helical" evidence="6">
    <location>
        <begin position="425"/>
        <end position="445"/>
    </location>
</feature>
<feature type="transmembrane region" description="Helical" evidence="6">
    <location>
        <begin position="226"/>
        <end position="245"/>
    </location>
</feature>
<gene>
    <name evidence="7" type="ORF">AN964_17480</name>
</gene>
<evidence type="ECO:0000256" key="1">
    <source>
        <dbReference type="ARBA" id="ARBA00004141"/>
    </source>
</evidence>
<evidence type="ECO:0000256" key="2">
    <source>
        <dbReference type="ARBA" id="ARBA00008974"/>
    </source>
</evidence>
<keyword evidence="8" id="KW-1185">Reference proteome</keyword>
<feature type="transmembrane region" description="Helical" evidence="6">
    <location>
        <begin position="373"/>
        <end position="397"/>
    </location>
</feature>
<feature type="transmembrane region" description="Helical" evidence="6">
    <location>
        <begin position="265"/>
        <end position="288"/>
    </location>
</feature>
<dbReference type="PANTHER" id="PTHR30618">
    <property type="entry name" value="NCS1 FAMILY PURINE/PYRIMIDINE TRANSPORTER"/>
    <property type="match status" value="1"/>
</dbReference>
<dbReference type="NCBIfam" id="TIGR00800">
    <property type="entry name" value="ncs1"/>
    <property type="match status" value="1"/>
</dbReference>